<reference evidence="2" key="1">
    <citation type="submission" date="2020-07" db="EMBL/GenBank/DDBJ databases">
        <title>The High-quality genome of the commercially important snow crab, Chionoecetes opilio.</title>
        <authorList>
            <person name="Jeong J.-H."/>
            <person name="Ryu S."/>
        </authorList>
    </citation>
    <scope>NUCLEOTIDE SEQUENCE</scope>
    <source>
        <strain evidence="2">MADBK_172401_WGS</strain>
        <tissue evidence="2">Digestive gland</tissue>
    </source>
</reference>
<name>A0A8J4YCK5_CHIOP</name>
<feature type="compositionally biased region" description="Basic and acidic residues" evidence="1">
    <location>
        <begin position="145"/>
        <end position="161"/>
    </location>
</feature>
<dbReference type="OrthoDB" id="6364565at2759"/>
<comment type="caution">
    <text evidence="2">The sequence shown here is derived from an EMBL/GenBank/DDBJ whole genome shotgun (WGS) entry which is preliminary data.</text>
</comment>
<feature type="region of interest" description="Disordered" evidence="1">
    <location>
        <begin position="133"/>
        <end position="173"/>
    </location>
</feature>
<gene>
    <name evidence="2" type="ORF">GWK47_041297</name>
</gene>
<evidence type="ECO:0000256" key="1">
    <source>
        <dbReference type="SAM" id="MobiDB-lite"/>
    </source>
</evidence>
<proteinExistence type="predicted"/>
<organism evidence="2 3">
    <name type="scientific">Chionoecetes opilio</name>
    <name type="common">Atlantic snow crab</name>
    <name type="synonym">Cancer opilio</name>
    <dbReference type="NCBI Taxonomy" id="41210"/>
    <lineage>
        <taxon>Eukaryota</taxon>
        <taxon>Metazoa</taxon>
        <taxon>Ecdysozoa</taxon>
        <taxon>Arthropoda</taxon>
        <taxon>Crustacea</taxon>
        <taxon>Multicrustacea</taxon>
        <taxon>Malacostraca</taxon>
        <taxon>Eumalacostraca</taxon>
        <taxon>Eucarida</taxon>
        <taxon>Decapoda</taxon>
        <taxon>Pleocyemata</taxon>
        <taxon>Brachyura</taxon>
        <taxon>Eubrachyura</taxon>
        <taxon>Majoidea</taxon>
        <taxon>Majidae</taxon>
        <taxon>Chionoecetes</taxon>
    </lineage>
</organism>
<evidence type="ECO:0000313" key="3">
    <source>
        <dbReference type="Proteomes" id="UP000770661"/>
    </source>
</evidence>
<dbReference type="AlphaFoldDB" id="A0A8J4YCK5"/>
<protein>
    <submittedName>
        <fullName evidence="2">Uncharacterized protein</fullName>
    </submittedName>
</protein>
<dbReference type="EMBL" id="JACEEZ010007339">
    <property type="protein sequence ID" value="KAG0724123.1"/>
    <property type="molecule type" value="Genomic_DNA"/>
</dbReference>
<sequence>MAEGISEKSTLEWYRRKAQPRYKRVFYDGGYRGDLLFRAGQVAGVSMACSTRKSRENCSSLINHWKNSPGRQLPTGEEVLRRLYSFDVTQRHRGAVVTELWSVGKARSQTMEIRSSKSVGIRSEEYEKLKINRRGVRTLTSKGSPFKERAQSPFDISHKDALSSMKNKRPKPS</sequence>
<evidence type="ECO:0000313" key="2">
    <source>
        <dbReference type="EMBL" id="KAG0724123.1"/>
    </source>
</evidence>
<dbReference type="Proteomes" id="UP000770661">
    <property type="component" value="Unassembled WGS sequence"/>
</dbReference>
<accession>A0A8J4YCK5</accession>
<keyword evidence="3" id="KW-1185">Reference proteome</keyword>